<organism evidence="1 2">
    <name type="scientific">Pistacia integerrima</name>
    <dbReference type="NCBI Taxonomy" id="434235"/>
    <lineage>
        <taxon>Eukaryota</taxon>
        <taxon>Viridiplantae</taxon>
        <taxon>Streptophyta</taxon>
        <taxon>Embryophyta</taxon>
        <taxon>Tracheophyta</taxon>
        <taxon>Spermatophyta</taxon>
        <taxon>Magnoliopsida</taxon>
        <taxon>eudicotyledons</taxon>
        <taxon>Gunneridae</taxon>
        <taxon>Pentapetalae</taxon>
        <taxon>rosids</taxon>
        <taxon>malvids</taxon>
        <taxon>Sapindales</taxon>
        <taxon>Anacardiaceae</taxon>
        <taxon>Pistacia</taxon>
    </lineage>
</organism>
<name>A0ACC0YSU6_9ROSI</name>
<dbReference type="Proteomes" id="UP001163603">
    <property type="component" value="Chromosome 5"/>
</dbReference>
<evidence type="ECO:0000313" key="1">
    <source>
        <dbReference type="EMBL" id="KAJ0041145.1"/>
    </source>
</evidence>
<reference evidence="2" key="1">
    <citation type="journal article" date="2023" name="G3 (Bethesda)">
        <title>Genome assembly and association tests identify interacting loci associated with vigor, precocity, and sex in interspecific pistachio rootstocks.</title>
        <authorList>
            <person name="Palmer W."/>
            <person name="Jacygrad E."/>
            <person name="Sagayaradj S."/>
            <person name="Cavanaugh K."/>
            <person name="Han R."/>
            <person name="Bertier L."/>
            <person name="Beede B."/>
            <person name="Kafkas S."/>
            <person name="Golino D."/>
            <person name="Preece J."/>
            <person name="Michelmore R."/>
        </authorList>
    </citation>
    <scope>NUCLEOTIDE SEQUENCE [LARGE SCALE GENOMIC DNA]</scope>
</reference>
<gene>
    <name evidence="1" type="ORF">Pint_27386</name>
</gene>
<comment type="caution">
    <text evidence="1">The sequence shown here is derived from an EMBL/GenBank/DDBJ whole genome shotgun (WGS) entry which is preliminary data.</text>
</comment>
<evidence type="ECO:0000313" key="2">
    <source>
        <dbReference type="Proteomes" id="UP001163603"/>
    </source>
</evidence>
<dbReference type="EMBL" id="CM047740">
    <property type="protein sequence ID" value="KAJ0041145.1"/>
    <property type="molecule type" value="Genomic_DNA"/>
</dbReference>
<sequence>MSLIMNSSKSPLVLCPPLMGKKNDEKGFIIFDTSTLKKQSNIPTEFIWPNGDLINTQQELNEPLIDLEGFTKGDERATAEAIELVRKACLEHGFFQVINHGVDASLINAAYEEIDSIFNLPLDKKLNIPRKPGQVFGYSGAHADRFSSKLPWKETFSVGYPYCENNSNPVVLDYFKSVLGEDFERTGWVYQRYCEAMKKLSNVIFELLAISLGIDQLHYKKFFEDGYSIMRCNYYPPCNNSSLTMGTGPHSDPTALTILHQDQVGGLEVFVNDKWQTVRPRQDALVINLGDTFMALSNGKYKSCLHRAVVHSDKERRSMVFFVCPKDDKEVRPPQDLVNKEGSRIYPDFTWSDLMGFTLKHYRPDAATLPAFVQWFISSKSSNF</sequence>
<protein>
    <submittedName>
        <fullName evidence="1">Uncharacterized protein</fullName>
    </submittedName>
</protein>
<keyword evidence="2" id="KW-1185">Reference proteome</keyword>
<proteinExistence type="predicted"/>
<accession>A0ACC0YSU6</accession>